<dbReference type="KEGG" id="eff:skT53_24800"/>
<dbReference type="Proteomes" id="UP000593802">
    <property type="component" value="Chromosome"/>
</dbReference>
<evidence type="ECO:0008006" key="3">
    <source>
        <dbReference type="Google" id="ProtNLM"/>
    </source>
</evidence>
<reference evidence="1 2" key="1">
    <citation type="submission" date="2020-08" db="EMBL/GenBank/DDBJ databases">
        <title>Complete Genome Sequence of Effusibacillus dendaii Strain skT53, Isolated from Farmland soil.</title>
        <authorList>
            <person name="Konishi T."/>
            <person name="Kawasaki H."/>
        </authorList>
    </citation>
    <scope>NUCLEOTIDE SEQUENCE [LARGE SCALE GENOMIC DNA]</scope>
    <source>
        <strain evidence="2">skT53</strain>
    </source>
</reference>
<dbReference type="Pfam" id="PF06866">
    <property type="entry name" value="DUF1256"/>
    <property type="match status" value="1"/>
</dbReference>
<sequence length="201" mass="21764">MPAFKINHAIPDASDQIRNQIINLLSETVSNRPLLVVCIGTDRSTGDSLGPLAGSRLQTLLPDGDCPVYGTLENPVHAVNLADTLQSIQQLYHNPCIIAIDACLGQLNSVGMISVASGPLRPGAGVNKNLPEIGDLHITGIVNVGGFMEYFVLQNTRLSLVMKMAECIAQTLAETLPVFLPAANRKDTRYKPVRFETNYLR</sequence>
<evidence type="ECO:0000313" key="1">
    <source>
        <dbReference type="EMBL" id="BCJ87495.1"/>
    </source>
</evidence>
<accession>A0A7I8DBM7</accession>
<dbReference type="SUPFAM" id="SSF53163">
    <property type="entry name" value="HybD-like"/>
    <property type="match status" value="1"/>
</dbReference>
<dbReference type="AlphaFoldDB" id="A0A7I8DBM7"/>
<dbReference type="EMBL" id="AP023366">
    <property type="protein sequence ID" value="BCJ87495.1"/>
    <property type="molecule type" value="Genomic_DNA"/>
</dbReference>
<evidence type="ECO:0000313" key="2">
    <source>
        <dbReference type="Proteomes" id="UP000593802"/>
    </source>
</evidence>
<gene>
    <name evidence="1" type="primary">yyaC</name>
    <name evidence="1" type="ORF">skT53_24800</name>
</gene>
<name>A0A7I8DBM7_9BACL</name>
<dbReference type="RefSeq" id="WP_200757534.1">
    <property type="nucleotide sequence ID" value="NZ_AP023366.1"/>
</dbReference>
<dbReference type="InterPro" id="IPR009665">
    <property type="entry name" value="YyaC"/>
</dbReference>
<protein>
    <recommendedName>
        <fullName evidence="3">Spore protease YyaC</fullName>
    </recommendedName>
</protein>
<organism evidence="1 2">
    <name type="scientific">Effusibacillus dendaii</name>
    <dbReference type="NCBI Taxonomy" id="2743772"/>
    <lineage>
        <taxon>Bacteria</taxon>
        <taxon>Bacillati</taxon>
        <taxon>Bacillota</taxon>
        <taxon>Bacilli</taxon>
        <taxon>Bacillales</taxon>
        <taxon>Alicyclobacillaceae</taxon>
        <taxon>Effusibacillus</taxon>
    </lineage>
</organism>
<keyword evidence="2" id="KW-1185">Reference proteome</keyword>
<proteinExistence type="predicted"/>
<dbReference type="InterPro" id="IPR023430">
    <property type="entry name" value="Pept_HybD-like_dom_sf"/>
</dbReference>
<dbReference type="NCBIfam" id="TIGR02841">
    <property type="entry name" value="spore_YyaC"/>
    <property type="match status" value="1"/>
</dbReference>